<evidence type="ECO:0000256" key="1">
    <source>
        <dbReference type="SAM" id="MobiDB-lite"/>
    </source>
</evidence>
<keyword evidence="3" id="KW-1185">Reference proteome</keyword>
<feature type="region of interest" description="Disordered" evidence="1">
    <location>
        <begin position="64"/>
        <end position="140"/>
    </location>
</feature>
<feature type="region of interest" description="Disordered" evidence="1">
    <location>
        <begin position="1"/>
        <end position="24"/>
    </location>
</feature>
<name>A0A0C9V6Q5_9AGAM</name>
<sequence length="140" mass="15478">MFEIADVGHRAPRTHSRSVAQPSRQRLQRCRLWKAVCYRLLNTYLEVETKSTKVDDSKALVVARSESNKVDVSRAPSPAPASEVGKEEREAEAASTASETVREVDDKNTSEAEETPNNASSITKLEFLEDGDRSPKLSSS</sequence>
<organism evidence="2 3">
    <name type="scientific">Hydnomerulius pinastri MD-312</name>
    <dbReference type="NCBI Taxonomy" id="994086"/>
    <lineage>
        <taxon>Eukaryota</taxon>
        <taxon>Fungi</taxon>
        <taxon>Dikarya</taxon>
        <taxon>Basidiomycota</taxon>
        <taxon>Agaricomycotina</taxon>
        <taxon>Agaricomycetes</taxon>
        <taxon>Agaricomycetidae</taxon>
        <taxon>Boletales</taxon>
        <taxon>Boletales incertae sedis</taxon>
        <taxon>Leucogyrophana</taxon>
    </lineage>
</organism>
<proteinExistence type="predicted"/>
<evidence type="ECO:0000313" key="3">
    <source>
        <dbReference type="Proteomes" id="UP000053820"/>
    </source>
</evidence>
<evidence type="ECO:0000313" key="2">
    <source>
        <dbReference type="EMBL" id="KIJ61299.1"/>
    </source>
</evidence>
<feature type="compositionally biased region" description="Basic and acidic residues" evidence="1">
    <location>
        <begin position="126"/>
        <end position="140"/>
    </location>
</feature>
<dbReference type="HOGENOM" id="CLU_1835426_0_0_1"/>
<dbReference type="AlphaFoldDB" id="A0A0C9V6Q5"/>
<feature type="compositionally biased region" description="Basic and acidic residues" evidence="1">
    <location>
        <begin position="100"/>
        <end position="110"/>
    </location>
</feature>
<dbReference type="EMBL" id="KN839863">
    <property type="protein sequence ID" value="KIJ61299.1"/>
    <property type="molecule type" value="Genomic_DNA"/>
</dbReference>
<protein>
    <submittedName>
        <fullName evidence="2">Uncharacterized protein</fullName>
    </submittedName>
</protein>
<accession>A0A0C9V6Q5</accession>
<gene>
    <name evidence="2" type="ORF">HYDPIDRAFT_116046</name>
</gene>
<dbReference type="Proteomes" id="UP000053820">
    <property type="component" value="Unassembled WGS sequence"/>
</dbReference>
<reference evidence="2 3" key="1">
    <citation type="submission" date="2014-04" db="EMBL/GenBank/DDBJ databases">
        <title>Evolutionary Origins and Diversification of the Mycorrhizal Mutualists.</title>
        <authorList>
            <consortium name="DOE Joint Genome Institute"/>
            <consortium name="Mycorrhizal Genomics Consortium"/>
            <person name="Kohler A."/>
            <person name="Kuo A."/>
            <person name="Nagy L.G."/>
            <person name="Floudas D."/>
            <person name="Copeland A."/>
            <person name="Barry K.W."/>
            <person name="Cichocki N."/>
            <person name="Veneault-Fourrey C."/>
            <person name="LaButti K."/>
            <person name="Lindquist E.A."/>
            <person name="Lipzen A."/>
            <person name="Lundell T."/>
            <person name="Morin E."/>
            <person name="Murat C."/>
            <person name="Riley R."/>
            <person name="Ohm R."/>
            <person name="Sun H."/>
            <person name="Tunlid A."/>
            <person name="Henrissat B."/>
            <person name="Grigoriev I.V."/>
            <person name="Hibbett D.S."/>
            <person name="Martin F."/>
        </authorList>
    </citation>
    <scope>NUCLEOTIDE SEQUENCE [LARGE SCALE GENOMIC DNA]</scope>
    <source>
        <strain evidence="2 3">MD-312</strain>
    </source>
</reference>